<protein>
    <recommendedName>
        <fullName evidence="6">UDP-glucuronic acid decarboxylase 1</fullName>
        <ecNumber evidence="5">4.1.1.35</ecNumber>
    </recommendedName>
    <alternativeName>
        <fullName evidence="16">UDP-glucuronate decarboxylase 1</fullName>
    </alternativeName>
</protein>
<evidence type="ECO:0000256" key="3">
    <source>
        <dbReference type="ARBA" id="ARBA00005100"/>
    </source>
</evidence>
<evidence type="ECO:0000313" key="19">
    <source>
        <dbReference type="EMBL" id="KAK6591124.1"/>
    </source>
</evidence>
<keyword evidence="14" id="KW-0325">Glycoprotein</keyword>
<name>A0AAV9Y3F2_9CRYT</name>
<accession>A0AAV9Y3F2</accession>
<gene>
    <name evidence="19" type="ORF">RS030_111736</name>
</gene>
<dbReference type="Pfam" id="PF16363">
    <property type="entry name" value="GDP_Man_Dehyd"/>
    <property type="match status" value="1"/>
</dbReference>
<evidence type="ECO:0000259" key="18">
    <source>
        <dbReference type="Pfam" id="PF16363"/>
    </source>
</evidence>
<evidence type="ECO:0000256" key="16">
    <source>
        <dbReference type="ARBA" id="ARBA00031585"/>
    </source>
</evidence>
<comment type="catalytic activity">
    <reaction evidence="17">
        <text>UDP-alpha-D-glucuronate + H(+) = UDP-alpha-D-xylose + CO2</text>
        <dbReference type="Rhea" id="RHEA:23916"/>
        <dbReference type="ChEBI" id="CHEBI:15378"/>
        <dbReference type="ChEBI" id="CHEBI:16526"/>
        <dbReference type="ChEBI" id="CHEBI:57632"/>
        <dbReference type="ChEBI" id="CHEBI:58052"/>
        <dbReference type="EC" id="4.1.1.35"/>
    </reaction>
    <physiologicalReaction direction="left-to-right" evidence="17">
        <dbReference type="Rhea" id="RHEA:23917"/>
    </physiologicalReaction>
</comment>
<evidence type="ECO:0000256" key="7">
    <source>
        <dbReference type="ARBA" id="ARBA00022692"/>
    </source>
</evidence>
<dbReference type="InterPro" id="IPR016040">
    <property type="entry name" value="NAD(P)-bd_dom"/>
</dbReference>
<dbReference type="SUPFAM" id="SSF51735">
    <property type="entry name" value="NAD(P)-binding Rossmann-fold domains"/>
    <property type="match status" value="1"/>
</dbReference>
<evidence type="ECO:0000256" key="13">
    <source>
        <dbReference type="ARBA" id="ARBA00023136"/>
    </source>
</evidence>
<dbReference type="GO" id="GO:0070403">
    <property type="term" value="F:NAD+ binding"/>
    <property type="evidence" value="ECO:0007669"/>
    <property type="project" value="InterPro"/>
</dbReference>
<evidence type="ECO:0000256" key="11">
    <source>
        <dbReference type="ARBA" id="ARBA00023027"/>
    </source>
</evidence>
<dbReference type="Gene3D" id="3.40.50.720">
    <property type="entry name" value="NAD(P)-binding Rossmann-like Domain"/>
    <property type="match status" value="1"/>
</dbReference>
<dbReference type="PANTHER" id="PTHR43078">
    <property type="entry name" value="UDP-GLUCURONIC ACID DECARBOXYLASE-RELATED"/>
    <property type="match status" value="1"/>
</dbReference>
<dbReference type="PANTHER" id="PTHR43078:SF6">
    <property type="entry name" value="UDP-GLUCURONIC ACID DECARBOXYLASE 1"/>
    <property type="match status" value="1"/>
</dbReference>
<reference evidence="19 20" key="1">
    <citation type="submission" date="2023-10" db="EMBL/GenBank/DDBJ databases">
        <title>Comparative genomics analysis reveals potential genetic determinants of host preference in Cryptosporidium xiaoi.</title>
        <authorList>
            <person name="Xiao L."/>
            <person name="Li J."/>
        </authorList>
    </citation>
    <scope>NUCLEOTIDE SEQUENCE [LARGE SCALE GENOMIC DNA]</scope>
    <source>
        <strain evidence="19 20">52996</strain>
    </source>
</reference>
<dbReference type="EMBL" id="JAWDEY010000002">
    <property type="protein sequence ID" value="KAK6591124.1"/>
    <property type="molecule type" value="Genomic_DNA"/>
</dbReference>
<dbReference type="GO" id="GO:0048040">
    <property type="term" value="F:UDP-glucuronate decarboxylase activity"/>
    <property type="evidence" value="ECO:0007669"/>
    <property type="project" value="UniProtKB-EC"/>
</dbReference>
<keyword evidence="7" id="KW-0812">Transmembrane</keyword>
<proteinExistence type="inferred from homology"/>
<keyword evidence="9" id="KW-0735">Signal-anchor</keyword>
<evidence type="ECO:0000256" key="2">
    <source>
        <dbReference type="ARBA" id="ARBA00004447"/>
    </source>
</evidence>
<keyword evidence="15" id="KW-0456">Lyase</keyword>
<comment type="similarity">
    <text evidence="4">Belongs to the NAD(P)-dependent epimerase/dehydratase family. UDP-glucuronic acid decarboxylase subfamily.</text>
</comment>
<evidence type="ECO:0000256" key="14">
    <source>
        <dbReference type="ARBA" id="ARBA00023180"/>
    </source>
</evidence>
<dbReference type="CDD" id="cd05230">
    <property type="entry name" value="UGD_SDR_e"/>
    <property type="match status" value="1"/>
</dbReference>
<keyword evidence="8" id="KW-0210">Decarboxylase</keyword>
<organism evidence="19 20">
    <name type="scientific">Cryptosporidium xiaoi</name>
    <dbReference type="NCBI Taxonomy" id="659607"/>
    <lineage>
        <taxon>Eukaryota</taxon>
        <taxon>Sar</taxon>
        <taxon>Alveolata</taxon>
        <taxon>Apicomplexa</taxon>
        <taxon>Conoidasida</taxon>
        <taxon>Coccidia</taxon>
        <taxon>Eucoccidiorida</taxon>
        <taxon>Eimeriorina</taxon>
        <taxon>Cryptosporidiidae</taxon>
        <taxon>Cryptosporidium</taxon>
    </lineage>
</organism>
<evidence type="ECO:0000313" key="20">
    <source>
        <dbReference type="Proteomes" id="UP001311799"/>
    </source>
</evidence>
<comment type="subcellular location">
    <subcellularLocation>
        <location evidence="2">Golgi apparatus</location>
        <location evidence="2">Golgi stack membrane</location>
        <topology evidence="2">Single-pass type II membrane protein</topology>
    </subcellularLocation>
</comment>
<sequence>MTPIKVLVTGGSGFIGSHLVEYLLEKGYHVTSLDNYYSGNINNMQSFIDNKNFKMIEHDIIDPITIDVNEIYHLACPASPPYYQKSPIYTLKTCFIGTMNILELAKKTGSRIVFASSSEVYGDPLVHPQTEKYFGNVNTIGNRSCYDEGKRIAETLCMDYHKSYGIDVRIARIFNTYGPKMLANDGRVIPNFIISCLKGEKMPIYGDGKQTRSFCYISDTVEALYKLMNLEVKNVEMSPINIGNPVEIPIIKLAETINELNGFETPLEFRSIPSDDPKKRKPDISKATEILGWTPKIDFKLGLRETIIYFTRRLKEDNTNYRVVHQEEANLV</sequence>
<evidence type="ECO:0000256" key="5">
    <source>
        <dbReference type="ARBA" id="ARBA00012290"/>
    </source>
</evidence>
<evidence type="ECO:0000256" key="9">
    <source>
        <dbReference type="ARBA" id="ARBA00022968"/>
    </source>
</evidence>
<evidence type="ECO:0000256" key="12">
    <source>
        <dbReference type="ARBA" id="ARBA00023034"/>
    </source>
</evidence>
<dbReference type="Proteomes" id="UP001311799">
    <property type="component" value="Unassembled WGS sequence"/>
</dbReference>
<evidence type="ECO:0000256" key="17">
    <source>
        <dbReference type="ARBA" id="ARBA00049410"/>
    </source>
</evidence>
<comment type="cofactor">
    <cofactor evidence="1">
        <name>NAD(+)</name>
        <dbReference type="ChEBI" id="CHEBI:57540"/>
    </cofactor>
</comment>
<dbReference type="GO" id="GO:0032580">
    <property type="term" value="C:Golgi cisterna membrane"/>
    <property type="evidence" value="ECO:0007669"/>
    <property type="project" value="UniProtKB-SubCell"/>
</dbReference>
<dbReference type="InterPro" id="IPR044516">
    <property type="entry name" value="UXS-like"/>
</dbReference>
<keyword evidence="12" id="KW-0333">Golgi apparatus</keyword>
<dbReference type="AlphaFoldDB" id="A0AAV9Y3F2"/>
<keyword evidence="13" id="KW-0472">Membrane</keyword>
<evidence type="ECO:0000256" key="1">
    <source>
        <dbReference type="ARBA" id="ARBA00001911"/>
    </source>
</evidence>
<dbReference type="FunFam" id="3.40.50.720:FF:000065">
    <property type="entry name" value="UDP-glucuronic acid decarboxylase 1"/>
    <property type="match status" value="1"/>
</dbReference>
<dbReference type="InterPro" id="IPR036291">
    <property type="entry name" value="NAD(P)-bd_dom_sf"/>
</dbReference>
<keyword evidence="20" id="KW-1185">Reference proteome</keyword>
<evidence type="ECO:0000256" key="8">
    <source>
        <dbReference type="ARBA" id="ARBA00022793"/>
    </source>
</evidence>
<keyword evidence="10" id="KW-1133">Transmembrane helix</keyword>
<evidence type="ECO:0000256" key="4">
    <source>
        <dbReference type="ARBA" id="ARBA00007505"/>
    </source>
</evidence>
<feature type="domain" description="NAD(P)-binding" evidence="18">
    <location>
        <begin position="7"/>
        <end position="306"/>
    </location>
</feature>
<dbReference type="EC" id="4.1.1.35" evidence="5"/>
<evidence type="ECO:0000256" key="15">
    <source>
        <dbReference type="ARBA" id="ARBA00023239"/>
    </source>
</evidence>
<comment type="caution">
    <text evidence="19">The sequence shown here is derived from an EMBL/GenBank/DDBJ whole genome shotgun (WGS) entry which is preliminary data.</text>
</comment>
<evidence type="ECO:0000256" key="10">
    <source>
        <dbReference type="ARBA" id="ARBA00022989"/>
    </source>
</evidence>
<comment type="pathway">
    <text evidence="3">Nucleotide-sugar biosynthesis; UDP-alpha-D-xylose biosynthesis; UDP-alpha-D-xylose from UDP-alpha-D-glucuronate: step 1/1.</text>
</comment>
<dbReference type="GO" id="GO:0042732">
    <property type="term" value="P:D-xylose metabolic process"/>
    <property type="evidence" value="ECO:0007669"/>
    <property type="project" value="InterPro"/>
</dbReference>
<evidence type="ECO:0000256" key="6">
    <source>
        <dbReference type="ARBA" id="ARBA00018816"/>
    </source>
</evidence>
<keyword evidence="11" id="KW-0520">NAD</keyword>